<proteinExistence type="predicted"/>
<reference evidence="2" key="1">
    <citation type="submission" date="2020-08" db="EMBL/GenBank/DDBJ databases">
        <title>Genome public.</title>
        <authorList>
            <person name="Liu C."/>
            <person name="Sun Q."/>
        </authorList>
    </citation>
    <scope>NUCLEOTIDE SEQUENCE</scope>
    <source>
        <strain evidence="2">BX7</strain>
    </source>
</reference>
<name>A0A926DE53_9FIRM</name>
<evidence type="ECO:0000313" key="2">
    <source>
        <dbReference type="EMBL" id="MBC8537295.1"/>
    </source>
</evidence>
<dbReference type="EMBL" id="JACRSP010000007">
    <property type="protein sequence ID" value="MBC8537295.1"/>
    <property type="molecule type" value="Genomic_DNA"/>
</dbReference>
<comment type="caution">
    <text evidence="2">The sequence shown here is derived from an EMBL/GenBank/DDBJ whole genome shotgun (WGS) entry which is preliminary data.</text>
</comment>
<dbReference type="CDD" id="cd00093">
    <property type="entry name" value="HTH_XRE"/>
    <property type="match status" value="1"/>
</dbReference>
<evidence type="ECO:0000313" key="3">
    <source>
        <dbReference type="Proteomes" id="UP000620366"/>
    </source>
</evidence>
<evidence type="ECO:0000256" key="1">
    <source>
        <dbReference type="SAM" id="MobiDB-lite"/>
    </source>
</evidence>
<dbReference type="Proteomes" id="UP000620366">
    <property type="component" value="Unassembled WGS sequence"/>
</dbReference>
<organism evidence="2 3">
    <name type="scientific">Feifania hominis</name>
    <dbReference type="NCBI Taxonomy" id="2763660"/>
    <lineage>
        <taxon>Bacteria</taxon>
        <taxon>Bacillati</taxon>
        <taxon>Bacillota</taxon>
        <taxon>Clostridia</taxon>
        <taxon>Eubacteriales</taxon>
        <taxon>Feifaniaceae</taxon>
        <taxon>Feifania</taxon>
    </lineage>
</organism>
<dbReference type="AlphaFoldDB" id="A0A926DE53"/>
<keyword evidence="3" id="KW-1185">Reference proteome</keyword>
<dbReference type="InterPro" id="IPR001387">
    <property type="entry name" value="Cro/C1-type_HTH"/>
</dbReference>
<dbReference type="RefSeq" id="WP_249301837.1">
    <property type="nucleotide sequence ID" value="NZ_JACRSP010000007.1"/>
</dbReference>
<feature type="region of interest" description="Disordered" evidence="1">
    <location>
        <begin position="128"/>
        <end position="171"/>
    </location>
</feature>
<accession>A0A926DE53</accession>
<protein>
    <submittedName>
        <fullName evidence="2">Helix-turn-helix transcriptional regulator</fullName>
    </submittedName>
</protein>
<gene>
    <name evidence="2" type="ORF">H8695_11405</name>
</gene>
<sequence length="171" mass="18999">MNRLKDARTGKTLKRIEREIGRAYLDKPRLSQIENGKLNPVPGDIPAFLAAYGAEEVTELWDASDLDYGVKRPRSERKPDRNKKTGRIHIRTSQKIAKRFHAIRKRYGYHTGEQCFIAALDALEQEKKRTAPTAGTVETAGVSRSPQSNDSPSIGQGGQNVNDSSAISKPI</sequence>
<feature type="compositionally biased region" description="Polar residues" evidence="1">
    <location>
        <begin position="142"/>
        <end position="171"/>
    </location>
</feature>